<dbReference type="InterPro" id="IPR020846">
    <property type="entry name" value="MFS_dom"/>
</dbReference>
<gene>
    <name evidence="10" type="ORF">J3Q64DRAFT_1676546</name>
</gene>
<reference evidence="10 11" key="1">
    <citation type="submission" date="2024-04" db="EMBL/GenBank/DDBJ databases">
        <title>Symmetric and asymmetric DNA N6-adenine methylation regulates different biological responses in Mucorales.</title>
        <authorList>
            <consortium name="Lawrence Berkeley National Laboratory"/>
            <person name="Lax C."/>
            <person name="Mondo S.J."/>
            <person name="Osorio-Concepcion M."/>
            <person name="Muszewska A."/>
            <person name="Corrochano-Luque M."/>
            <person name="Gutierrez G."/>
            <person name="Riley R."/>
            <person name="Lipzen A."/>
            <person name="Guo J."/>
            <person name="Hundley H."/>
            <person name="Amirebrahimi M."/>
            <person name="Ng V."/>
            <person name="Lorenzo-Gutierrez D."/>
            <person name="Binder U."/>
            <person name="Yang J."/>
            <person name="Song Y."/>
            <person name="Canovas D."/>
            <person name="Navarro E."/>
            <person name="Freitag M."/>
            <person name="Gabaldon T."/>
            <person name="Grigoriev I.V."/>
            <person name="Corrochano L.M."/>
            <person name="Nicolas F.E."/>
            <person name="Garre V."/>
        </authorList>
    </citation>
    <scope>NUCLEOTIDE SEQUENCE [LARGE SCALE GENOMIC DNA]</scope>
    <source>
        <strain evidence="10 11">L51</strain>
    </source>
</reference>
<feature type="transmembrane region" description="Helical" evidence="8">
    <location>
        <begin position="355"/>
        <end position="378"/>
    </location>
</feature>
<evidence type="ECO:0000256" key="2">
    <source>
        <dbReference type="ARBA" id="ARBA00010992"/>
    </source>
</evidence>
<evidence type="ECO:0000256" key="3">
    <source>
        <dbReference type="ARBA" id="ARBA00022448"/>
    </source>
</evidence>
<comment type="caution">
    <text evidence="10">The sequence shown here is derived from an EMBL/GenBank/DDBJ whole genome shotgun (WGS) entry which is preliminary data.</text>
</comment>
<feature type="transmembrane region" description="Helical" evidence="8">
    <location>
        <begin position="385"/>
        <end position="405"/>
    </location>
</feature>
<feature type="transmembrane region" description="Helical" evidence="8">
    <location>
        <begin position="68"/>
        <end position="88"/>
    </location>
</feature>
<keyword evidence="5 8" id="KW-1133">Transmembrane helix</keyword>
<evidence type="ECO:0000313" key="10">
    <source>
        <dbReference type="EMBL" id="KAL0087873.1"/>
    </source>
</evidence>
<feature type="transmembrane region" description="Helical" evidence="8">
    <location>
        <begin position="7"/>
        <end position="28"/>
    </location>
</feature>
<comment type="similarity">
    <text evidence="2">Belongs to the major facilitator superfamily. Sugar transporter (TC 2.A.1.1) family.</text>
</comment>
<dbReference type="InterPro" id="IPR003663">
    <property type="entry name" value="Sugar/inositol_transpt"/>
</dbReference>
<feature type="transmembrane region" description="Helical" evidence="8">
    <location>
        <begin position="317"/>
        <end position="343"/>
    </location>
</feature>
<sequence>MDSRTSGVRFFVYFCVMVASLGALNSGFNTSSLNIPGNSVRYCPGVPAGEVTYYATSSLPQCLPMGDWIWGVATGMFAVGGLVGALLANPMANHFGRRDAMIIINVAFFIGAVLLSTSTSSAQFAIGRIFVGIGSGFMTVVISMYIAECAPPSARGALGSFLQLFMTIGILIIECIGLGLTSAIGWRVVVVITVAPAIAQMVLLPFCARSPRWLITQNRIDEARAELLRLRNGDIEEEFADIMLGLSKGGGAEKKAAPTNAAGPTATDASSPHIEDDGFNHNGIDRDSAIDREAAGAAEPYESEVNLTFLQVMSIPVLAWLTFKMMIVHASSQLTGINAIMYYSTSIFEESFGDSARYVTIGVGALNMGMTFIALGLIDRLGRKMLLMISAAGMCIFAVLMTIGLRFDISPLQVVCIMLFVASFAVGLGMIPFVLTAEVYPTYAVGAASSSALVVNWLCNFIIGLIFPTLQKACGPYVFLIFAGLSFAAFFFIMFFILETKRKSIEEVGRHLGWYGISPEIIMKKAEKSII</sequence>
<evidence type="ECO:0000256" key="5">
    <source>
        <dbReference type="ARBA" id="ARBA00022989"/>
    </source>
</evidence>
<dbReference type="PRINTS" id="PR00171">
    <property type="entry name" value="SUGRTRNSPORT"/>
</dbReference>
<feature type="transmembrane region" description="Helical" evidence="8">
    <location>
        <begin position="100"/>
        <end position="119"/>
    </location>
</feature>
<proteinExistence type="inferred from homology"/>
<protein>
    <submittedName>
        <fullName evidence="10">Major facilitator superfamily domain-containing protein</fullName>
    </submittedName>
</protein>
<evidence type="ECO:0000256" key="8">
    <source>
        <dbReference type="SAM" id="Phobius"/>
    </source>
</evidence>
<evidence type="ECO:0000256" key="4">
    <source>
        <dbReference type="ARBA" id="ARBA00022692"/>
    </source>
</evidence>
<feature type="transmembrane region" description="Helical" evidence="8">
    <location>
        <begin position="411"/>
        <end position="435"/>
    </location>
</feature>
<dbReference type="PROSITE" id="PS00216">
    <property type="entry name" value="SUGAR_TRANSPORT_1"/>
    <property type="match status" value="1"/>
</dbReference>
<evidence type="ECO:0000256" key="6">
    <source>
        <dbReference type="ARBA" id="ARBA00023136"/>
    </source>
</evidence>
<feature type="transmembrane region" description="Helical" evidence="8">
    <location>
        <begin position="442"/>
        <end position="467"/>
    </location>
</feature>
<evidence type="ECO:0000256" key="7">
    <source>
        <dbReference type="SAM" id="MobiDB-lite"/>
    </source>
</evidence>
<keyword evidence="6 8" id="KW-0472">Membrane</keyword>
<feature type="region of interest" description="Disordered" evidence="7">
    <location>
        <begin position="254"/>
        <end position="279"/>
    </location>
</feature>
<comment type="subcellular location">
    <subcellularLocation>
        <location evidence="1">Membrane</location>
        <topology evidence="1">Multi-pass membrane protein</topology>
    </subcellularLocation>
</comment>
<feature type="transmembrane region" description="Helical" evidence="8">
    <location>
        <begin position="479"/>
        <end position="498"/>
    </location>
</feature>
<feature type="transmembrane region" description="Helical" evidence="8">
    <location>
        <begin position="186"/>
        <end position="208"/>
    </location>
</feature>
<dbReference type="Pfam" id="PF00083">
    <property type="entry name" value="Sugar_tr"/>
    <property type="match status" value="2"/>
</dbReference>
<evidence type="ECO:0000313" key="11">
    <source>
        <dbReference type="Proteomes" id="UP001448207"/>
    </source>
</evidence>
<feature type="transmembrane region" description="Helical" evidence="8">
    <location>
        <begin position="125"/>
        <end position="146"/>
    </location>
</feature>
<dbReference type="PANTHER" id="PTHR23503:SF8">
    <property type="entry name" value="FACILITATED GLUCOSE TRANSPORTER PROTEIN 1"/>
    <property type="match status" value="1"/>
</dbReference>
<feature type="domain" description="Major facilitator superfamily (MFS) profile" evidence="9">
    <location>
        <begin position="15"/>
        <end position="501"/>
    </location>
</feature>
<evidence type="ECO:0000259" key="9">
    <source>
        <dbReference type="PROSITE" id="PS50850"/>
    </source>
</evidence>
<dbReference type="PROSITE" id="PS00217">
    <property type="entry name" value="SUGAR_TRANSPORT_2"/>
    <property type="match status" value="1"/>
</dbReference>
<dbReference type="InterPro" id="IPR005828">
    <property type="entry name" value="MFS_sugar_transport-like"/>
</dbReference>
<dbReference type="InterPro" id="IPR045263">
    <property type="entry name" value="GLUT"/>
</dbReference>
<dbReference type="PANTHER" id="PTHR23503">
    <property type="entry name" value="SOLUTE CARRIER FAMILY 2"/>
    <property type="match status" value="1"/>
</dbReference>
<dbReference type="PROSITE" id="PS50850">
    <property type="entry name" value="MFS"/>
    <property type="match status" value="1"/>
</dbReference>
<dbReference type="SUPFAM" id="SSF103473">
    <property type="entry name" value="MFS general substrate transporter"/>
    <property type="match status" value="1"/>
</dbReference>
<evidence type="ECO:0000256" key="1">
    <source>
        <dbReference type="ARBA" id="ARBA00004141"/>
    </source>
</evidence>
<dbReference type="Gene3D" id="1.20.1250.20">
    <property type="entry name" value="MFS general substrate transporter like domains"/>
    <property type="match status" value="2"/>
</dbReference>
<keyword evidence="3" id="KW-0813">Transport</keyword>
<name>A0ABR3B2A1_PHYBL</name>
<feature type="transmembrane region" description="Helical" evidence="8">
    <location>
        <begin position="158"/>
        <end position="180"/>
    </location>
</feature>
<dbReference type="InterPro" id="IPR005829">
    <property type="entry name" value="Sugar_transporter_CS"/>
</dbReference>
<dbReference type="InterPro" id="IPR036259">
    <property type="entry name" value="MFS_trans_sf"/>
</dbReference>
<dbReference type="EMBL" id="JBCLYO010000006">
    <property type="protein sequence ID" value="KAL0087873.1"/>
    <property type="molecule type" value="Genomic_DNA"/>
</dbReference>
<dbReference type="Proteomes" id="UP001448207">
    <property type="component" value="Unassembled WGS sequence"/>
</dbReference>
<keyword evidence="4 8" id="KW-0812">Transmembrane</keyword>
<keyword evidence="11" id="KW-1185">Reference proteome</keyword>
<accession>A0ABR3B2A1</accession>
<organism evidence="10 11">
    <name type="scientific">Phycomyces blakesleeanus</name>
    <dbReference type="NCBI Taxonomy" id="4837"/>
    <lineage>
        <taxon>Eukaryota</taxon>
        <taxon>Fungi</taxon>
        <taxon>Fungi incertae sedis</taxon>
        <taxon>Mucoromycota</taxon>
        <taxon>Mucoromycotina</taxon>
        <taxon>Mucoromycetes</taxon>
        <taxon>Mucorales</taxon>
        <taxon>Phycomycetaceae</taxon>
        <taxon>Phycomyces</taxon>
    </lineage>
</organism>
<feature type="compositionally biased region" description="Low complexity" evidence="7">
    <location>
        <begin position="257"/>
        <end position="269"/>
    </location>
</feature>